<accession>A0ACC1D5C7</accession>
<dbReference type="EMBL" id="CM034395">
    <property type="protein sequence ID" value="KAJ0179016.1"/>
    <property type="molecule type" value="Genomic_DNA"/>
</dbReference>
<proteinExistence type="predicted"/>
<sequence>MLGYRGGMCNRQHSQACLNTSLSIRQEIQRFESVHPSIYALYDLVELVPDPLLAQQIRDHVVAIEGGRFKKEVIIDGHSYLLLIRDEGGPPEMQFTAWVDAVIFVFSLDNEISYNTVASYFNKMSHYRNSAEIPIILVGTQDAISESSPRVVDDNRARKLSNELRRCSYYETCATYGLNVERVFQDACQKIVGTRLSASSQCLSGSSRPVTPQPLANSPSHNHSTFLYKDSLPRGHHTLSASSHHLHRGAQSFDASSNSSGISSTHVVEIHSTNGSDTSSRWGNSLGSHGSSSGLVSIATENNNVKFTAPHCLDNLQPPKDSKDLPTPSSTPTTSRKSRRRSNLFTPSKKGDDRLKNGELGSGRAIPLKQGYLYKKSSKALNKEWKKKYVTLCDDGRLTYHPSLHDYMEDVNGKEISLQYVTVKVPGQKPRGSKSIITTVPGYNGYSSLDIHDSIGGLSLGYKDKSSRATEKALASAFDTLKEPTSSRQSIASEADIAPASASADKDTPHVKKRHRRMKSSGLKKDADDEAEYATSCEFTIVSLDGKRWRWEVCGGAGGAGGAGSAAAAAAERDAWVAAVEAQILASLQGRTSRQPAPTGANSTGDVRATYYIRRVHGNDKCCDCGAPDPDWASLNLGVLICIECSGIHRNLGSHISRVRSLDLDEWPLGHVSVMVSLGNALANSIWEADLRGHIKPIATSSREEKERWIRLKYERRAFLSACEVATSAEALRAASSRGAVCLVARMLAVPPPRAPAPHDRALALRAAAAAGHLATAQLLIWHNGNPNFPDADGHTCVFYARAAANHLSGIPTQYPKNLQLTCPLHPNPPTTGNSSGTNSTSSTSSAKSLKNPEPECNCIIFELLNAQSASNALVELLIGLQNNQYMNGGYDGLNGSGFSHSTLGRPSMGPNLSLTNGKCGSIV</sequence>
<evidence type="ECO:0000313" key="2">
    <source>
        <dbReference type="Proteomes" id="UP000824533"/>
    </source>
</evidence>
<dbReference type="Proteomes" id="UP000824533">
    <property type="component" value="Linkage Group LG09"/>
</dbReference>
<keyword evidence="2" id="KW-1185">Reference proteome</keyword>
<name>A0ACC1D5C7_9NEOP</name>
<comment type="caution">
    <text evidence="1">The sequence shown here is derived from an EMBL/GenBank/DDBJ whole genome shotgun (WGS) entry which is preliminary data.</text>
</comment>
<reference evidence="1 2" key="1">
    <citation type="journal article" date="2021" name="Front. Genet.">
        <title>Chromosome-Level Genome Assembly Reveals Significant Gene Expansion in the Toll and IMD Signaling Pathways of Dendrolimus kikuchii.</title>
        <authorList>
            <person name="Zhou J."/>
            <person name="Wu P."/>
            <person name="Xiong Z."/>
            <person name="Liu N."/>
            <person name="Zhao N."/>
            <person name="Ji M."/>
            <person name="Qiu Y."/>
            <person name="Yang B."/>
        </authorList>
    </citation>
    <scope>NUCLEOTIDE SEQUENCE [LARGE SCALE GENOMIC DNA]</scope>
    <source>
        <strain evidence="1">Ann1</strain>
    </source>
</reference>
<evidence type="ECO:0000313" key="1">
    <source>
        <dbReference type="EMBL" id="KAJ0179016.1"/>
    </source>
</evidence>
<gene>
    <name evidence="1" type="ORF">K1T71_005791</name>
</gene>
<organism evidence="1 2">
    <name type="scientific">Dendrolimus kikuchii</name>
    <dbReference type="NCBI Taxonomy" id="765133"/>
    <lineage>
        <taxon>Eukaryota</taxon>
        <taxon>Metazoa</taxon>
        <taxon>Ecdysozoa</taxon>
        <taxon>Arthropoda</taxon>
        <taxon>Hexapoda</taxon>
        <taxon>Insecta</taxon>
        <taxon>Pterygota</taxon>
        <taxon>Neoptera</taxon>
        <taxon>Endopterygota</taxon>
        <taxon>Lepidoptera</taxon>
        <taxon>Glossata</taxon>
        <taxon>Ditrysia</taxon>
        <taxon>Bombycoidea</taxon>
        <taxon>Lasiocampidae</taxon>
        <taxon>Dendrolimus</taxon>
    </lineage>
</organism>
<protein>
    <submittedName>
        <fullName evidence="1">Uncharacterized protein</fullName>
    </submittedName>
</protein>